<accession>A0A8H6YHE9</accession>
<dbReference type="EMBL" id="JACAZI010000006">
    <property type="protein sequence ID" value="KAF7358309.1"/>
    <property type="molecule type" value="Genomic_DNA"/>
</dbReference>
<gene>
    <name evidence="1" type="ORF">MVEN_00880300</name>
</gene>
<dbReference type="Proteomes" id="UP000620124">
    <property type="component" value="Unassembled WGS sequence"/>
</dbReference>
<name>A0A8H6YHE9_9AGAR</name>
<evidence type="ECO:0000313" key="2">
    <source>
        <dbReference type="Proteomes" id="UP000620124"/>
    </source>
</evidence>
<comment type="caution">
    <text evidence="1">The sequence shown here is derived from an EMBL/GenBank/DDBJ whole genome shotgun (WGS) entry which is preliminary data.</text>
</comment>
<organism evidence="1 2">
    <name type="scientific">Mycena venus</name>
    <dbReference type="NCBI Taxonomy" id="2733690"/>
    <lineage>
        <taxon>Eukaryota</taxon>
        <taxon>Fungi</taxon>
        <taxon>Dikarya</taxon>
        <taxon>Basidiomycota</taxon>
        <taxon>Agaricomycotina</taxon>
        <taxon>Agaricomycetes</taxon>
        <taxon>Agaricomycetidae</taxon>
        <taxon>Agaricales</taxon>
        <taxon>Marasmiineae</taxon>
        <taxon>Mycenaceae</taxon>
        <taxon>Mycena</taxon>
    </lineage>
</organism>
<proteinExistence type="predicted"/>
<evidence type="ECO:0000313" key="1">
    <source>
        <dbReference type="EMBL" id="KAF7358309.1"/>
    </source>
</evidence>
<reference evidence="1" key="1">
    <citation type="submission" date="2020-05" db="EMBL/GenBank/DDBJ databases">
        <title>Mycena genomes resolve the evolution of fungal bioluminescence.</title>
        <authorList>
            <person name="Tsai I.J."/>
        </authorList>
    </citation>
    <scope>NUCLEOTIDE SEQUENCE</scope>
    <source>
        <strain evidence="1">CCC161011</strain>
    </source>
</reference>
<dbReference type="OrthoDB" id="3145912at2759"/>
<protein>
    <submittedName>
        <fullName evidence="1">Uncharacterized protein</fullName>
    </submittedName>
</protein>
<keyword evidence="2" id="KW-1185">Reference proteome</keyword>
<dbReference type="AlphaFoldDB" id="A0A8H6YHE9"/>
<sequence>MIPGRRHLTFAFDHHGTIRDHRDLWNHRSLPSKRHSNLMSVACRVKEWVEPLLYWVVCTGGMPTFMTNIPLKKPPDFLTKAMKHLFLSCPADPAELNTILMA</sequence>